<keyword evidence="6 12" id="KW-0547">Nucleotide-binding</keyword>
<dbReference type="InterPro" id="IPR002646">
    <property type="entry name" value="PolA_pol_head_dom"/>
</dbReference>
<feature type="binding site" evidence="12">
    <location>
        <position position="11"/>
    </location>
    <ligand>
        <name>CTP</name>
        <dbReference type="ChEBI" id="CHEBI:37563"/>
    </ligand>
</feature>
<reference evidence="14 15" key="1">
    <citation type="journal article" date="2024" name="Chem. Sci.">
        <title>Discovery of megapolipeptins by genome mining of a Burkholderiales bacteria collection.</title>
        <authorList>
            <person name="Paulo B.S."/>
            <person name="Recchia M.J.J."/>
            <person name="Lee S."/>
            <person name="Fergusson C.H."/>
            <person name="Romanowski S.B."/>
            <person name="Hernandez A."/>
            <person name="Krull N."/>
            <person name="Liu D.Y."/>
            <person name="Cavanagh H."/>
            <person name="Bos A."/>
            <person name="Gray C.A."/>
            <person name="Murphy B.T."/>
            <person name="Linington R.G."/>
            <person name="Eustaquio A.S."/>
        </authorList>
    </citation>
    <scope>NUCLEOTIDE SEQUENCE [LARGE SCALE GENOMIC DNA]</scope>
    <source>
        <strain evidence="14 15">RL17-335-BIF-A</strain>
    </source>
</reference>
<feature type="binding site" evidence="12">
    <location>
        <position position="8"/>
    </location>
    <ligand>
        <name>CTP</name>
        <dbReference type="ChEBI" id="CHEBI:37563"/>
    </ligand>
</feature>
<feature type="binding site" evidence="12">
    <location>
        <position position="91"/>
    </location>
    <ligand>
        <name>CTP</name>
        <dbReference type="ChEBI" id="CHEBI:37563"/>
    </ligand>
</feature>
<dbReference type="EMBL" id="JAQQBZ010000024">
    <property type="protein sequence ID" value="MFM0596716.1"/>
    <property type="molecule type" value="Genomic_DNA"/>
</dbReference>
<feature type="binding site" evidence="12">
    <location>
        <position position="146"/>
    </location>
    <ligand>
        <name>ATP</name>
        <dbReference type="ChEBI" id="CHEBI:30616"/>
    </ligand>
</feature>
<comment type="subunit">
    <text evidence="12">Monomer. Can also form homodimers and oligomers.</text>
</comment>
<evidence type="ECO:0000256" key="1">
    <source>
        <dbReference type="ARBA" id="ARBA00022596"/>
    </source>
</evidence>
<keyword evidence="12 14" id="KW-0378">Hydrolase</keyword>
<feature type="binding site" evidence="12">
    <location>
        <position position="146"/>
    </location>
    <ligand>
        <name>CTP</name>
        <dbReference type="ChEBI" id="CHEBI:37563"/>
    </ligand>
</feature>
<evidence type="ECO:0000256" key="2">
    <source>
        <dbReference type="ARBA" id="ARBA00022679"/>
    </source>
</evidence>
<evidence type="ECO:0000256" key="11">
    <source>
        <dbReference type="ARBA" id="ARBA00023268"/>
    </source>
</evidence>
<dbReference type="PIRSF" id="PIRSF000813">
    <property type="entry name" value="CCA_bact"/>
    <property type="match status" value="1"/>
</dbReference>
<dbReference type="PANTHER" id="PTHR47545">
    <property type="entry name" value="MULTIFUNCTIONAL CCA PROTEIN"/>
    <property type="match status" value="1"/>
</dbReference>
<feature type="binding site" evidence="12">
    <location>
        <position position="143"/>
    </location>
    <ligand>
        <name>CTP</name>
        <dbReference type="ChEBI" id="CHEBI:37563"/>
    </ligand>
</feature>
<evidence type="ECO:0000256" key="6">
    <source>
        <dbReference type="ARBA" id="ARBA00022741"/>
    </source>
</evidence>
<dbReference type="SUPFAM" id="SSF81301">
    <property type="entry name" value="Nucleotidyltransferase"/>
    <property type="match status" value="1"/>
</dbReference>
<evidence type="ECO:0000256" key="9">
    <source>
        <dbReference type="ARBA" id="ARBA00022842"/>
    </source>
</evidence>
<comment type="cofactor">
    <cofactor evidence="12">
        <name>Mg(2+)</name>
        <dbReference type="ChEBI" id="CHEBI:18420"/>
    </cofactor>
    <text evidence="12">Magnesium is required for nucleotidyltransferase activity.</text>
</comment>
<dbReference type="Gene3D" id="1.10.3090.10">
    <property type="entry name" value="cca-adding enzyme, domain 2"/>
    <property type="match status" value="1"/>
</dbReference>
<keyword evidence="7 12" id="KW-0692">RNA repair</keyword>
<dbReference type="Gene3D" id="3.30.460.10">
    <property type="entry name" value="Beta Polymerase, domain 2"/>
    <property type="match status" value="1"/>
</dbReference>
<dbReference type="PANTHER" id="PTHR47545:SF1">
    <property type="entry name" value="MULTIFUNCTIONAL CCA PROTEIN"/>
    <property type="match status" value="1"/>
</dbReference>
<dbReference type="InterPro" id="IPR006674">
    <property type="entry name" value="HD_domain"/>
</dbReference>
<sequence>MKLYVVGGAVRDELLDVPVQDRDYVVVGATPEQMIAQGYRPVGKDFPVFLHPQTHEEYALARTERKTAAGYHGFQFFYAPDVTLEEDLARRDLTINAMAREVRPDGQLTGPVIDPFNGQGDLQARLFRHVSDAFLEDPVRILRIARFAARFVDFTVEPDTLALMRKMVADGEVDALVAERVWQEVSRGLMEKKPSRMFEVLRACGALARILPEVDALYGVPQRADYHPEVDTGVHVMMVVDHAAHQGYALPVRFAALTHDLGKATTPEDVLPRHIGHEERSVNLLKPLCERLRVPNECRDLALLVAREHGNIHRVMEMGAAALVRLLERSDAIRKPARFAEALQACEADARGRLGFEARDYPQAERLRVALVAARGVDAGAVAKRLADAPAGIKDAVHKERIRAVEAAMG</sequence>
<comment type="function">
    <text evidence="12">Catalyzes the addition and repair of the essential 3'-terminal CCA sequence in tRNAs without using a nucleic acid template. Adds these three nucleotides in the order of C, C, and A to the tRNA nucleotide-73, using CTP and ATP as substrates and producing inorganic pyrophosphate. tRNA 3'-terminal CCA addition is required both for tRNA processing and repair. Also involved in tRNA surveillance by mediating tandem CCA addition to generate a CCACCA at the 3' terminus of unstable tRNAs. While stable tRNAs receive only 3'-terminal CCA, unstable tRNAs are marked with CCACCA and rapidly degraded.</text>
</comment>
<comment type="miscellaneous">
    <text evidence="12">A single active site specifically recognizes both ATP and CTP and is responsible for their addition.</text>
</comment>
<keyword evidence="5 12" id="KW-0479">Metal-binding</keyword>
<dbReference type="InterPro" id="IPR050124">
    <property type="entry name" value="tRNA_CCA-adding_enzyme"/>
</dbReference>
<dbReference type="InterPro" id="IPR012006">
    <property type="entry name" value="CCA_bact"/>
</dbReference>
<keyword evidence="4 12" id="KW-0548">Nucleotidyltransferase</keyword>
<evidence type="ECO:0000256" key="8">
    <source>
        <dbReference type="ARBA" id="ARBA00022840"/>
    </source>
</evidence>
<feature type="binding site" evidence="12">
    <location>
        <position position="11"/>
    </location>
    <ligand>
        <name>ATP</name>
        <dbReference type="ChEBI" id="CHEBI:30616"/>
    </ligand>
</feature>
<dbReference type="GO" id="GO:0004810">
    <property type="term" value="F:CCA tRNA nucleotidyltransferase activity"/>
    <property type="evidence" value="ECO:0007669"/>
    <property type="project" value="UniProtKB-EC"/>
</dbReference>
<evidence type="ECO:0000259" key="13">
    <source>
        <dbReference type="PROSITE" id="PS51831"/>
    </source>
</evidence>
<dbReference type="Proteomes" id="UP001629367">
    <property type="component" value="Unassembled WGS sequence"/>
</dbReference>
<dbReference type="InterPro" id="IPR003607">
    <property type="entry name" value="HD/PDEase_dom"/>
</dbReference>
<feature type="binding site" evidence="12">
    <location>
        <position position="23"/>
    </location>
    <ligand>
        <name>Mg(2+)</name>
        <dbReference type="ChEBI" id="CHEBI:18420"/>
    </ligand>
</feature>
<dbReference type="EC" id="3.1.3.-" evidence="12"/>
<dbReference type="HAMAP" id="MF_01261">
    <property type="entry name" value="CCA_bact_type1"/>
    <property type="match status" value="1"/>
</dbReference>
<feature type="binding site" evidence="12">
    <location>
        <position position="21"/>
    </location>
    <ligand>
        <name>Mg(2+)</name>
        <dbReference type="ChEBI" id="CHEBI:18420"/>
    </ligand>
</feature>
<dbReference type="InterPro" id="IPR032828">
    <property type="entry name" value="PolyA_RNA-bd"/>
</dbReference>
<dbReference type="EC" id="3.1.4.-" evidence="12"/>
<dbReference type="SUPFAM" id="SSF81891">
    <property type="entry name" value="Poly A polymerase C-terminal region-like"/>
    <property type="match status" value="1"/>
</dbReference>
<keyword evidence="3 12" id="KW-0819">tRNA processing</keyword>
<comment type="catalytic activity">
    <reaction evidence="12">
        <text>a tRNA with a 3' CCA end + 2 CTP + ATP = a tRNA with a 3' CCACCA end + 3 diphosphate</text>
        <dbReference type="Rhea" id="RHEA:76235"/>
        <dbReference type="Rhea" id="RHEA-COMP:10468"/>
        <dbReference type="Rhea" id="RHEA-COMP:18655"/>
        <dbReference type="ChEBI" id="CHEBI:30616"/>
        <dbReference type="ChEBI" id="CHEBI:33019"/>
        <dbReference type="ChEBI" id="CHEBI:37563"/>
        <dbReference type="ChEBI" id="CHEBI:83071"/>
        <dbReference type="ChEBI" id="CHEBI:195187"/>
    </reaction>
</comment>
<gene>
    <name evidence="12" type="primary">cca</name>
    <name evidence="14" type="ORF">PQQ68_27170</name>
</gene>
<comment type="similarity">
    <text evidence="12">Belongs to the tRNA nucleotidyltransferase/poly(A) polymerase family. Bacterial CCA-adding enzyme type 1 subfamily.</text>
</comment>
<keyword evidence="9 12" id="KW-0460">Magnesium</keyword>
<feature type="domain" description="HD" evidence="13">
    <location>
        <begin position="232"/>
        <end position="333"/>
    </location>
</feature>
<dbReference type="Pfam" id="PF01743">
    <property type="entry name" value="PolyA_pol"/>
    <property type="match status" value="1"/>
</dbReference>
<feature type="binding site" evidence="12">
    <location>
        <position position="143"/>
    </location>
    <ligand>
        <name>ATP</name>
        <dbReference type="ChEBI" id="CHEBI:30616"/>
    </ligand>
</feature>
<evidence type="ECO:0000313" key="14">
    <source>
        <dbReference type="EMBL" id="MFM0596716.1"/>
    </source>
</evidence>
<keyword evidence="10 12" id="KW-0694">RNA-binding</keyword>
<keyword evidence="15" id="KW-1185">Reference proteome</keyword>
<name>A0ABW9DEI4_9BURK</name>
<evidence type="ECO:0000256" key="12">
    <source>
        <dbReference type="HAMAP-Rule" id="MF_01261"/>
    </source>
</evidence>
<dbReference type="PROSITE" id="PS51831">
    <property type="entry name" value="HD"/>
    <property type="match status" value="1"/>
</dbReference>
<keyword evidence="2 12" id="KW-0808">Transferase</keyword>
<accession>A0ABW9DEI4</accession>
<dbReference type="CDD" id="cd05398">
    <property type="entry name" value="NT_ClassII-CCAase"/>
    <property type="match status" value="1"/>
</dbReference>
<dbReference type="GO" id="GO:0016787">
    <property type="term" value="F:hydrolase activity"/>
    <property type="evidence" value="ECO:0007669"/>
    <property type="project" value="UniProtKB-KW"/>
</dbReference>
<keyword evidence="8 12" id="KW-0067">ATP-binding</keyword>
<keyword evidence="1 12" id="KW-0533">Nickel</keyword>
<dbReference type="CDD" id="cd00077">
    <property type="entry name" value="HDc"/>
    <property type="match status" value="1"/>
</dbReference>
<comment type="cofactor">
    <cofactor evidence="12">
        <name>Ni(2+)</name>
        <dbReference type="ChEBI" id="CHEBI:49786"/>
    </cofactor>
    <text evidence="12">Nickel for phosphatase activity.</text>
</comment>
<feature type="binding site" evidence="12">
    <location>
        <position position="8"/>
    </location>
    <ligand>
        <name>ATP</name>
        <dbReference type="ChEBI" id="CHEBI:30616"/>
    </ligand>
</feature>
<dbReference type="NCBIfam" id="NF008137">
    <property type="entry name" value="PRK10885.1"/>
    <property type="match status" value="1"/>
</dbReference>
<comment type="catalytic activity">
    <reaction evidence="12">
        <text>a tRNA precursor + 2 CTP + ATP = a tRNA with a 3' CCA end + 3 diphosphate</text>
        <dbReference type="Rhea" id="RHEA:14433"/>
        <dbReference type="Rhea" id="RHEA-COMP:10465"/>
        <dbReference type="Rhea" id="RHEA-COMP:10468"/>
        <dbReference type="ChEBI" id="CHEBI:30616"/>
        <dbReference type="ChEBI" id="CHEBI:33019"/>
        <dbReference type="ChEBI" id="CHEBI:37563"/>
        <dbReference type="ChEBI" id="CHEBI:74896"/>
        <dbReference type="ChEBI" id="CHEBI:83071"/>
        <dbReference type="EC" id="2.7.7.72"/>
    </reaction>
</comment>
<organism evidence="14 15">
    <name type="scientific">Paraburkholderia dilworthii</name>
    <dbReference type="NCBI Taxonomy" id="948106"/>
    <lineage>
        <taxon>Bacteria</taxon>
        <taxon>Pseudomonadati</taxon>
        <taxon>Pseudomonadota</taxon>
        <taxon>Betaproteobacteria</taxon>
        <taxon>Burkholderiales</taxon>
        <taxon>Burkholderiaceae</taxon>
        <taxon>Paraburkholderia</taxon>
    </lineage>
</organism>
<evidence type="ECO:0000256" key="7">
    <source>
        <dbReference type="ARBA" id="ARBA00022800"/>
    </source>
</evidence>
<evidence type="ECO:0000256" key="10">
    <source>
        <dbReference type="ARBA" id="ARBA00022884"/>
    </source>
</evidence>
<evidence type="ECO:0000313" key="15">
    <source>
        <dbReference type="Proteomes" id="UP001629367"/>
    </source>
</evidence>
<proteinExistence type="inferred from homology"/>
<comment type="caution">
    <text evidence="14">The sequence shown here is derived from an EMBL/GenBank/DDBJ whole genome shotgun (WGS) entry which is preliminary data.</text>
</comment>
<keyword evidence="11 12" id="KW-0511">Multifunctional enzyme</keyword>
<dbReference type="Pfam" id="PF12627">
    <property type="entry name" value="PolyA_pol_RNAbd"/>
    <property type="match status" value="1"/>
</dbReference>
<evidence type="ECO:0000256" key="3">
    <source>
        <dbReference type="ARBA" id="ARBA00022694"/>
    </source>
</evidence>
<dbReference type="EC" id="2.7.7.72" evidence="12"/>
<dbReference type="RefSeq" id="WP_408216918.1">
    <property type="nucleotide sequence ID" value="NZ_JAQQBZ010000024.1"/>
</dbReference>
<evidence type="ECO:0000256" key="5">
    <source>
        <dbReference type="ARBA" id="ARBA00022723"/>
    </source>
</evidence>
<dbReference type="InterPro" id="IPR043519">
    <property type="entry name" value="NT_sf"/>
</dbReference>
<feature type="binding site" evidence="12">
    <location>
        <position position="91"/>
    </location>
    <ligand>
        <name>ATP</name>
        <dbReference type="ChEBI" id="CHEBI:30616"/>
    </ligand>
</feature>
<protein>
    <recommendedName>
        <fullName evidence="12">Multifunctional CCA protein</fullName>
    </recommendedName>
    <domain>
        <recommendedName>
            <fullName evidence="12">CCA-adding enzyme</fullName>
            <ecNumber evidence="12">2.7.7.72</ecNumber>
        </recommendedName>
        <alternativeName>
            <fullName evidence="12">CCA tRNA nucleotidyltransferase</fullName>
        </alternativeName>
        <alternativeName>
            <fullName evidence="12">tRNA CCA-pyrophosphorylase</fullName>
        </alternativeName>
        <alternativeName>
            <fullName evidence="12">tRNA adenylyl-/cytidylyl-transferase</fullName>
        </alternativeName>
        <alternativeName>
            <fullName evidence="12">tRNA nucleotidyltransferase</fullName>
        </alternativeName>
        <alternativeName>
            <fullName evidence="12">tRNA-NT</fullName>
        </alternativeName>
    </domain>
    <domain>
        <recommendedName>
            <fullName evidence="12">2'-nucleotidase</fullName>
            <ecNumber evidence="12">3.1.3.-</ecNumber>
        </recommendedName>
    </domain>
    <domain>
        <recommendedName>
            <fullName evidence="12">2',3'-cyclic phosphodiesterase</fullName>
            <ecNumber evidence="12">3.1.4.-</ecNumber>
        </recommendedName>
    </domain>
    <domain>
        <recommendedName>
            <fullName evidence="12">Phosphatase</fullName>
        </recommendedName>
    </domain>
</protein>
<dbReference type="Pfam" id="PF01966">
    <property type="entry name" value="HD"/>
    <property type="match status" value="1"/>
</dbReference>
<comment type="domain">
    <text evidence="12">Comprises two domains: an N-terminal domain containing the nucleotidyltransferase activity and a C-terminal HD domain associated with both phosphodiesterase and phosphatase activities.</text>
</comment>
<evidence type="ECO:0000256" key="4">
    <source>
        <dbReference type="ARBA" id="ARBA00022695"/>
    </source>
</evidence>
<dbReference type="HAMAP" id="MF_01262">
    <property type="entry name" value="CCA_bact_type2"/>
    <property type="match status" value="1"/>
</dbReference>